<keyword evidence="3" id="KW-1185">Reference proteome</keyword>
<organism evidence="2 3">
    <name type="scientific">Ruicaihuangia caeni</name>
    <dbReference type="NCBI Taxonomy" id="3042517"/>
    <lineage>
        <taxon>Bacteria</taxon>
        <taxon>Bacillati</taxon>
        <taxon>Actinomycetota</taxon>
        <taxon>Actinomycetes</taxon>
        <taxon>Micrococcales</taxon>
        <taxon>Microbacteriaceae</taxon>
        <taxon>Ruicaihuangia</taxon>
    </lineage>
</organism>
<feature type="domain" description="Amidase" evidence="1">
    <location>
        <begin position="66"/>
        <end position="478"/>
    </location>
</feature>
<evidence type="ECO:0000259" key="1">
    <source>
        <dbReference type="Pfam" id="PF01425"/>
    </source>
</evidence>
<evidence type="ECO:0000313" key="3">
    <source>
        <dbReference type="Proteomes" id="UP001321506"/>
    </source>
</evidence>
<dbReference type="InterPro" id="IPR020556">
    <property type="entry name" value="Amidase_CS"/>
</dbReference>
<dbReference type="InterPro" id="IPR023631">
    <property type="entry name" value="Amidase_dom"/>
</dbReference>
<dbReference type="AlphaFoldDB" id="A0AAW6TB68"/>
<dbReference type="InterPro" id="IPR000120">
    <property type="entry name" value="Amidase"/>
</dbReference>
<dbReference type="PANTHER" id="PTHR11895">
    <property type="entry name" value="TRANSAMIDASE"/>
    <property type="match status" value="1"/>
</dbReference>
<accession>A0AAW6TB68</accession>
<reference evidence="2 3" key="1">
    <citation type="submission" date="2023-04" db="EMBL/GenBank/DDBJ databases">
        <title>Klugiella caeni sp. nov. isolated from the sludge of biochemical tank.</title>
        <authorList>
            <person name="Geng K."/>
        </authorList>
    </citation>
    <scope>NUCLEOTIDE SEQUENCE [LARGE SCALE GENOMIC DNA]</scope>
    <source>
        <strain evidence="2 3">YN-L-19</strain>
    </source>
</reference>
<name>A0AAW6TB68_9MICO</name>
<dbReference type="Gene3D" id="3.90.1300.10">
    <property type="entry name" value="Amidase signature (AS) domain"/>
    <property type="match status" value="1"/>
</dbReference>
<evidence type="ECO:0000313" key="2">
    <source>
        <dbReference type="EMBL" id="MDI2099218.1"/>
    </source>
</evidence>
<protein>
    <submittedName>
        <fullName evidence="2">Amidase family protein</fullName>
    </submittedName>
</protein>
<dbReference type="PROSITE" id="PS00571">
    <property type="entry name" value="AMIDASES"/>
    <property type="match status" value="1"/>
</dbReference>
<dbReference type="Proteomes" id="UP001321506">
    <property type="component" value="Unassembled WGS sequence"/>
</dbReference>
<dbReference type="SUPFAM" id="SSF75304">
    <property type="entry name" value="Amidase signature (AS) enzymes"/>
    <property type="match status" value="1"/>
</dbReference>
<dbReference type="RefSeq" id="WP_281488997.1">
    <property type="nucleotide sequence ID" value="NZ_JASATX010000003.1"/>
</dbReference>
<dbReference type="EMBL" id="JASATX010000003">
    <property type="protein sequence ID" value="MDI2099218.1"/>
    <property type="molecule type" value="Genomic_DNA"/>
</dbReference>
<comment type="caution">
    <text evidence="2">The sequence shown here is derived from an EMBL/GenBank/DDBJ whole genome shotgun (WGS) entry which is preliminary data.</text>
</comment>
<dbReference type="InterPro" id="IPR036928">
    <property type="entry name" value="AS_sf"/>
</dbReference>
<dbReference type="Pfam" id="PF01425">
    <property type="entry name" value="Amidase"/>
    <property type="match status" value="1"/>
</dbReference>
<proteinExistence type="predicted"/>
<gene>
    <name evidence="2" type="ORF">QF206_09620</name>
</gene>
<sequence>MNLSISPTEVVHLGGTLGMHVSDTEASELASVLTEQLNALGVLDEVASKTLGGAPAMAVHEPSESEDAFHAWDLQFDLGGATSGPLQGRTAAVKASIEVAGVPVSAGNTLVQHVPTRNSSVVERLLRAGARIVGTTRLSEFEHDGAGITGHPRPLPDNPASPGFVPGGSSSGSATVVAAGEVDFAIGSDTGGSIREPASWTGVVGLKPTTGLVPLDGTPIFEPSLTALGPMARTVEVCAQVLSAIADGQQDYVQGLDAGVSGIRIGALEQGFGIAGHSDPVVDATVREAIAVLERCGAHTAPVSVPWHEFGVPIWSGIATEGSTIQLVDNAAGRLRRAAESSGTYMDAYARALHEHAGAFPYTRKAAFLLGRYLLERPEQRRYSLAIELGHQLRRAYDDAFEQFDLLVMPTTPQLPFRAEPAERGIRETLALAAGSYQNAAPFNVSGHPALSVPCGTVDGLPVGLMLVGRRAQDALVLRAGHAYEQARDALRQGASDAQAPRGSHAST</sequence>
<dbReference type="PANTHER" id="PTHR11895:SF170">
    <property type="entry name" value="AMIDASE"/>
    <property type="match status" value="1"/>
</dbReference>
<dbReference type="GO" id="GO:0003824">
    <property type="term" value="F:catalytic activity"/>
    <property type="evidence" value="ECO:0007669"/>
    <property type="project" value="InterPro"/>
</dbReference>